<dbReference type="KEGG" id="bsol:FSW04_19125"/>
<keyword evidence="4" id="KW-1185">Reference proteome</keyword>
<dbReference type="InterPro" id="IPR011006">
    <property type="entry name" value="CheY-like_superfamily"/>
</dbReference>
<accession>A0A5B8U8Y9</accession>
<feature type="modified residue" description="4-aspartylphosphate" evidence="1">
    <location>
        <position position="56"/>
    </location>
</feature>
<evidence type="ECO:0000313" key="4">
    <source>
        <dbReference type="Proteomes" id="UP000321805"/>
    </source>
</evidence>
<dbReference type="PROSITE" id="PS50110">
    <property type="entry name" value="RESPONSE_REGULATORY"/>
    <property type="match status" value="1"/>
</dbReference>
<evidence type="ECO:0000259" key="2">
    <source>
        <dbReference type="PROSITE" id="PS50110"/>
    </source>
</evidence>
<dbReference type="AlphaFoldDB" id="A0A5B8U8Y9"/>
<evidence type="ECO:0000313" key="3">
    <source>
        <dbReference type="EMBL" id="QEC49470.1"/>
    </source>
</evidence>
<feature type="domain" description="Response regulatory" evidence="2">
    <location>
        <begin position="3"/>
        <end position="121"/>
    </location>
</feature>
<dbReference type="Proteomes" id="UP000321805">
    <property type="component" value="Chromosome"/>
</dbReference>
<dbReference type="SMART" id="SM00448">
    <property type="entry name" value="REC"/>
    <property type="match status" value="1"/>
</dbReference>
<dbReference type="InterPro" id="IPR051015">
    <property type="entry name" value="EvgA-like"/>
</dbReference>
<dbReference type="InterPro" id="IPR001789">
    <property type="entry name" value="Sig_transdc_resp-reg_receiver"/>
</dbReference>
<dbReference type="CDD" id="cd17535">
    <property type="entry name" value="REC_NarL-like"/>
    <property type="match status" value="1"/>
</dbReference>
<name>A0A5B8U8Y9_9ACTN</name>
<dbReference type="OrthoDB" id="9797341at2"/>
<evidence type="ECO:0000256" key="1">
    <source>
        <dbReference type="PROSITE-ProRule" id="PRU00169"/>
    </source>
</evidence>
<gene>
    <name evidence="3" type="ORF">FSW04_19125</name>
</gene>
<dbReference type="Pfam" id="PF00072">
    <property type="entry name" value="Response_reg"/>
    <property type="match status" value="1"/>
</dbReference>
<dbReference type="InterPro" id="IPR058245">
    <property type="entry name" value="NreC/VraR/RcsB-like_REC"/>
</dbReference>
<dbReference type="EMBL" id="CP042430">
    <property type="protein sequence ID" value="QEC49470.1"/>
    <property type="molecule type" value="Genomic_DNA"/>
</dbReference>
<organism evidence="3 4">
    <name type="scientific">Baekduia soli</name>
    <dbReference type="NCBI Taxonomy" id="496014"/>
    <lineage>
        <taxon>Bacteria</taxon>
        <taxon>Bacillati</taxon>
        <taxon>Actinomycetota</taxon>
        <taxon>Thermoleophilia</taxon>
        <taxon>Solirubrobacterales</taxon>
        <taxon>Baekduiaceae</taxon>
        <taxon>Baekduia</taxon>
    </lineage>
</organism>
<sequence length="192" mass="20538">MIRVLIVDDHPAMRAGLTAVLRAEPGIVPLAAASASAPEDLDQVVARHRPDVVVLDYHLPGTDGLRVCRRLKAMDRAPAVLLYSAYADASLVIPAVLAGADGLLNKSAPAPELFDALRSLARGDRVLPPIPRELMTSASAVLGTDQLPVLAMVLDGTRTDEVADTLRTTTEDITRRLDDMIDRLRVELPAPA</sequence>
<dbReference type="Gene3D" id="3.40.50.2300">
    <property type="match status" value="1"/>
</dbReference>
<dbReference type="RefSeq" id="WP_146921831.1">
    <property type="nucleotide sequence ID" value="NZ_CP042430.1"/>
</dbReference>
<dbReference type="GO" id="GO:0000160">
    <property type="term" value="P:phosphorelay signal transduction system"/>
    <property type="evidence" value="ECO:0007669"/>
    <property type="project" value="InterPro"/>
</dbReference>
<keyword evidence="1" id="KW-0597">Phosphoprotein</keyword>
<dbReference type="SUPFAM" id="SSF52172">
    <property type="entry name" value="CheY-like"/>
    <property type="match status" value="1"/>
</dbReference>
<proteinExistence type="predicted"/>
<protein>
    <submittedName>
        <fullName evidence="3">Response regulator transcription factor</fullName>
    </submittedName>
</protein>
<dbReference type="PANTHER" id="PTHR45566">
    <property type="entry name" value="HTH-TYPE TRANSCRIPTIONAL REGULATOR YHJB-RELATED"/>
    <property type="match status" value="1"/>
</dbReference>
<reference evidence="3 4" key="1">
    <citation type="journal article" date="2018" name="J. Microbiol.">
        <title>Baekduia soli gen. nov., sp. nov., a novel bacterium isolated from the soil of Baekdu Mountain and proposal of a novel family name, Baekduiaceae fam. nov.</title>
        <authorList>
            <person name="An D.S."/>
            <person name="Siddiqi M.Z."/>
            <person name="Kim K.H."/>
            <person name="Yu H.S."/>
            <person name="Im W.T."/>
        </authorList>
    </citation>
    <scope>NUCLEOTIDE SEQUENCE [LARGE SCALE GENOMIC DNA]</scope>
    <source>
        <strain evidence="3 4">BR7-21</strain>
    </source>
</reference>
<dbReference type="PANTHER" id="PTHR45566:SF2">
    <property type="entry name" value="NARL SUBFAMILY"/>
    <property type="match status" value="1"/>
</dbReference>